<evidence type="ECO:0000313" key="2">
    <source>
        <dbReference type="EMBL" id="SIT74130.1"/>
    </source>
</evidence>
<dbReference type="Proteomes" id="UP000187550">
    <property type="component" value="Unassembled WGS sequence"/>
</dbReference>
<dbReference type="OrthoDB" id="569879at2"/>
<evidence type="ECO:0000313" key="3">
    <source>
        <dbReference type="Proteomes" id="UP000187550"/>
    </source>
</evidence>
<proteinExistence type="predicted"/>
<dbReference type="InterPro" id="IPR011528">
    <property type="entry name" value="NERD"/>
</dbReference>
<dbReference type="Pfam" id="PF08378">
    <property type="entry name" value="NERD"/>
    <property type="match status" value="1"/>
</dbReference>
<name>A0A1U7PLI3_9BACI</name>
<accession>A0A1U7PLI3</accession>
<dbReference type="EMBL" id="FTPL01000001">
    <property type="protein sequence ID" value="SIT74130.1"/>
    <property type="molecule type" value="Genomic_DNA"/>
</dbReference>
<feature type="domain" description="NERD" evidence="1">
    <location>
        <begin position="39"/>
        <end position="158"/>
    </location>
</feature>
<protein>
    <submittedName>
        <fullName evidence="2">Nuclease-related domain-containing protein</fullName>
    </submittedName>
</protein>
<dbReference type="PROSITE" id="PS50965">
    <property type="entry name" value="NERD"/>
    <property type="match status" value="1"/>
</dbReference>
<dbReference type="STRING" id="550447.SAMN05428946_1051"/>
<gene>
    <name evidence="2" type="ORF">SAMN05428946_1051</name>
</gene>
<organism evidence="2 3">
    <name type="scientific">Edaphobacillus lindanitolerans</name>
    <dbReference type="NCBI Taxonomy" id="550447"/>
    <lineage>
        <taxon>Bacteria</taxon>
        <taxon>Bacillati</taxon>
        <taxon>Bacillota</taxon>
        <taxon>Bacilli</taxon>
        <taxon>Bacillales</taxon>
        <taxon>Bacillaceae</taxon>
        <taxon>Edaphobacillus</taxon>
    </lineage>
</organism>
<reference evidence="3" key="1">
    <citation type="submission" date="2017-01" db="EMBL/GenBank/DDBJ databases">
        <authorList>
            <person name="Varghese N."/>
            <person name="Submissions S."/>
        </authorList>
    </citation>
    <scope>NUCLEOTIDE SEQUENCE [LARGE SCALE GENOMIC DNA]</scope>
    <source>
        <strain evidence="3">MNA4</strain>
    </source>
</reference>
<dbReference type="AlphaFoldDB" id="A0A1U7PLI3"/>
<dbReference type="RefSeq" id="WP_076757271.1">
    <property type="nucleotide sequence ID" value="NZ_FTPL01000001.1"/>
</dbReference>
<evidence type="ECO:0000259" key="1">
    <source>
        <dbReference type="PROSITE" id="PS50965"/>
    </source>
</evidence>
<sequence length="330" mass="37753">MGERRYPLELRKLEATLGRMWPNDPRREEIEAKKYRAEAGYKGEVMVDRHLRGLRLPGSWSILRDIRLQIHRDYIAQFDTLLVSDRGIWIIESKMIRGRLQWHENPRRLERIDEDGTVLSMSCPITQLDNQKSALTGWLSERGIHMTVSGAVVFTLQNVWSGLPGDAPLISVKEIQSYLTREVGLAQRIAGNVSPEQVAQTILANQIRLDSTPAAELFNLRPEGLKAGLLCESCFGKLTRITQRTFVCGSCNEPVGGNPYERALLDYVLVFKSTFTNREFCEFAEISSPATGQRQLDQYHFHITGNTNRLRYRFIPEIHLDGTGKQLRKR</sequence>
<keyword evidence="3" id="KW-1185">Reference proteome</keyword>